<dbReference type="PANTHER" id="PTHR12922:SF7">
    <property type="entry name" value="UBIQUINONE BIOSYNTHESIS PROTEIN COQ4 HOMOLOG, MITOCHONDRIAL"/>
    <property type="match status" value="1"/>
</dbReference>
<comment type="function">
    <text evidence="6">Lyase that catalyzes the C1-decarboxylation of 4-hydroxy-3-methoxy-5-(all-trans-polyprenyl)benzoic acid into 2-methoxy-6-(all-trans-polyprenyl)phenol during ubiquinone biosynthesis.</text>
</comment>
<organism evidence="8 9">
    <name type="scientific">Pseudo-nitzschia multistriata</name>
    <dbReference type="NCBI Taxonomy" id="183589"/>
    <lineage>
        <taxon>Eukaryota</taxon>
        <taxon>Sar</taxon>
        <taxon>Stramenopiles</taxon>
        <taxon>Ochrophyta</taxon>
        <taxon>Bacillariophyta</taxon>
        <taxon>Bacillariophyceae</taxon>
        <taxon>Bacillariophycidae</taxon>
        <taxon>Bacillariales</taxon>
        <taxon>Bacillariaceae</taxon>
        <taxon>Pseudo-nitzschia</taxon>
    </lineage>
</organism>
<dbReference type="Proteomes" id="UP000291116">
    <property type="component" value="Unassembled WGS sequence"/>
</dbReference>
<evidence type="ECO:0000256" key="3">
    <source>
        <dbReference type="ARBA" id="ARBA00023128"/>
    </source>
</evidence>
<name>A0A448Z6P8_9STRA</name>
<dbReference type="GO" id="GO:0008270">
    <property type="term" value="F:zinc ion binding"/>
    <property type="evidence" value="ECO:0007669"/>
    <property type="project" value="UniProtKB-UniRule"/>
</dbReference>
<dbReference type="EC" id="4.1.1.130" evidence="6"/>
<comment type="catalytic activity">
    <reaction evidence="6">
        <text>a 4-hydroxy-3-methoxy-5-(all-trans-polyprenyl)benzoate + H(+) = a 2-methoxy-6-(all-trans-polyprenyl)phenol + CO2</text>
        <dbReference type="Rhea" id="RHEA:81179"/>
        <dbReference type="Rhea" id="RHEA-COMP:9551"/>
        <dbReference type="Rhea" id="RHEA-COMP:10931"/>
        <dbReference type="ChEBI" id="CHEBI:15378"/>
        <dbReference type="ChEBI" id="CHEBI:16526"/>
        <dbReference type="ChEBI" id="CHEBI:62731"/>
        <dbReference type="ChEBI" id="CHEBI:84443"/>
        <dbReference type="EC" id="4.1.1.130"/>
    </reaction>
</comment>
<protein>
    <recommendedName>
        <fullName evidence="6">Ubiquinone biosynthesis protein COQ4 homolog, mitochondrial</fullName>
    </recommendedName>
    <alternativeName>
        <fullName evidence="6">4-hydroxy-3-methoxy-5-polyprenylbenzoate decarboxylase</fullName>
        <ecNumber evidence="6">4.1.1.130</ecNumber>
    </alternativeName>
    <alternativeName>
        <fullName evidence="6">Coenzyme Q biosynthesis protein 4 homolog</fullName>
    </alternativeName>
</protein>
<dbReference type="GO" id="GO:0031314">
    <property type="term" value="C:extrinsic component of mitochondrial inner membrane"/>
    <property type="evidence" value="ECO:0007669"/>
    <property type="project" value="UniProtKB-UniRule"/>
</dbReference>
<gene>
    <name evidence="8" type="ORF">PSNMU_V1.4_AUG-EV-PASAV3_0045320</name>
</gene>
<evidence type="ECO:0000256" key="1">
    <source>
        <dbReference type="ARBA" id="ARBA00022688"/>
    </source>
</evidence>
<comment type="subcellular location">
    <subcellularLocation>
        <location evidence="6">Mitochondrion inner membrane</location>
        <topology evidence="6">Peripheral membrane protein</topology>
        <orientation evidence="6">Matrix side</orientation>
    </subcellularLocation>
</comment>
<dbReference type="UniPathway" id="UPA00232"/>
<evidence type="ECO:0000313" key="8">
    <source>
        <dbReference type="EMBL" id="VEU37704.1"/>
    </source>
</evidence>
<evidence type="ECO:0000256" key="2">
    <source>
        <dbReference type="ARBA" id="ARBA00022792"/>
    </source>
</evidence>
<evidence type="ECO:0000256" key="7">
    <source>
        <dbReference type="SAM" id="MobiDB-lite"/>
    </source>
</evidence>
<comment type="similarity">
    <text evidence="6">Belongs to the COQ4 family.</text>
</comment>
<comment type="cofactor">
    <cofactor evidence="6">
        <name>Zn(2+)</name>
        <dbReference type="ChEBI" id="CHEBI:29105"/>
    </cofactor>
</comment>
<accession>A0A448Z6P8</accession>
<dbReference type="AlphaFoldDB" id="A0A448Z6P8"/>
<dbReference type="InterPro" id="IPR027540">
    <property type="entry name" value="Coq4_euk"/>
</dbReference>
<feature type="binding site" evidence="6">
    <location>
        <position position="232"/>
    </location>
    <ligand>
        <name>Zn(2+)</name>
        <dbReference type="ChEBI" id="CHEBI:29105"/>
    </ligand>
</feature>
<dbReference type="InterPro" id="IPR007715">
    <property type="entry name" value="Coq4"/>
</dbReference>
<feature type="binding site" evidence="6">
    <location>
        <position position="231"/>
    </location>
    <ligand>
        <name>Zn(2+)</name>
        <dbReference type="ChEBI" id="CHEBI:29105"/>
    </ligand>
</feature>
<proteinExistence type="inferred from homology"/>
<comment type="subunit">
    <text evidence="6">Component of a multi-subunit COQ enzyme complex.</text>
</comment>
<keyword evidence="6" id="KW-0479">Metal-binding</keyword>
<reference evidence="8 9" key="1">
    <citation type="submission" date="2019-01" db="EMBL/GenBank/DDBJ databases">
        <authorList>
            <person name="Ferrante I. M."/>
        </authorList>
    </citation>
    <scope>NUCLEOTIDE SEQUENCE [LARGE SCALE GENOMIC DNA]</scope>
    <source>
        <strain evidence="8 9">B856</strain>
    </source>
</reference>
<comment type="pathway">
    <text evidence="6">Cofactor biosynthesis; ubiquinone biosynthesis.</text>
</comment>
<feature type="binding site" evidence="6">
    <location>
        <position position="235"/>
    </location>
    <ligand>
        <name>Zn(2+)</name>
        <dbReference type="ChEBI" id="CHEBI:29105"/>
    </ligand>
</feature>
<dbReference type="Pfam" id="PF05019">
    <property type="entry name" value="Coq4"/>
    <property type="match status" value="1"/>
</dbReference>
<feature type="region of interest" description="Disordered" evidence="7">
    <location>
        <begin position="55"/>
        <end position="97"/>
    </location>
</feature>
<feature type="binding site" evidence="6">
    <location>
        <position position="247"/>
    </location>
    <ligand>
        <name>Zn(2+)</name>
        <dbReference type="ChEBI" id="CHEBI:29105"/>
    </ligand>
</feature>
<dbReference type="GO" id="GO:0120539">
    <property type="term" value="F:4-hydroxy-3-methoxy-5-polyprenylbenzoate decarboxylase activity"/>
    <property type="evidence" value="ECO:0007669"/>
    <property type="project" value="UniProtKB-EC"/>
</dbReference>
<keyword evidence="1 6" id="KW-0831">Ubiquinone biosynthesis</keyword>
<dbReference type="EMBL" id="CAACVS010000137">
    <property type="protein sequence ID" value="VEU37704.1"/>
    <property type="molecule type" value="Genomic_DNA"/>
</dbReference>
<keyword evidence="3 6" id="KW-0496">Mitochondrion</keyword>
<keyword evidence="2 6" id="KW-0999">Mitochondrion inner membrane</keyword>
<evidence type="ECO:0000313" key="9">
    <source>
        <dbReference type="Proteomes" id="UP000291116"/>
    </source>
</evidence>
<keyword evidence="5 6" id="KW-0456">Lyase</keyword>
<evidence type="ECO:0000256" key="4">
    <source>
        <dbReference type="ARBA" id="ARBA00023136"/>
    </source>
</evidence>
<dbReference type="PANTHER" id="PTHR12922">
    <property type="entry name" value="UBIQUINONE BIOSYNTHESIS PROTEIN"/>
    <property type="match status" value="1"/>
</dbReference>
<sequence length="344" mass="37773">MYRTVSPPTQERTIPHCTVQTLPHPNATHATTTARDALTMRPGVARSIARRAAIPNPRAAIRPRGPLRSLATTSKSENESESENSEPFYGSPRSTTGPLGIADRIGIALRSATTALSDPTRADAVAALGEVTGDFTLRRIRDRMEADPTGRRILRERPVVTKATIPYERLVAEAPDRFGGNGGEDDDGLTFGQVYGSFLKEHGFDPDERDDVRFVEDDTLAYVMLRYRQNHDFFHAITGLPPTVLGELGLKWLELFQTGLPVAALSCTVGSLRLDPRERDVLANSYLPWAASHRAAVATRGGGQHVAQLPPPFLMNVYYEKEFDTPIGELRRKLGLAPAPALRE</sequence>
<evidence type="ECO:0000256" key="5">
    <source>
        <dbReference type="ARBA" id="ARBA00023239"/>
    </source>
</evidence>
<evidence type="ECO:0000256" key="6">
    <source>
        <dbReference type="HAMAP-Rule" id="MF_03111"/>
    </source>
</evidence>
<keyword evidence="6" id="KW-0862">Zinc</keyword>
<keyword evidence="9" id="KW-1185">Reference proteome</keyword>
<feature type="compositionally biased region" description="Low complexity" evidence="7">
    <location>
        <begin position="55"/>
        <end position="64"/>
    </location>
</feature>
<dbReference type="OrthoDB" id="4249at2759"/>
<keyword evidence="4 6" id="KW-0472">Membrane</keyword>
<dbReference type="HAMAP" id="MF_03111">
    <property type="entry name" value="Coq4"/>
    <property type="match status" value="1"/>
</dbReference>